<dbReference type="Gene3D" id="1.25.40.10">
    <property type="entry name" value="Tetratricopeptide repeat domain"/>
    <property type="match status" value="1"/>
</dbReference>
<dbReference type="InterPro" id="IPR019734">
    <property type="entry name" value="TPR_rpt"/>
</dbReference>
<dbReference type="Pfam" id="PF00144">
    <property type="entry name" value="Beta-lactamase"/>
    <property type="match status" value="1"/>
</dbReference>
<dbReference type="KEGG" id="rbi:RB2501_11022"/>
<proteinExistence type="predicted"/>
<sequence length="493" mass="54454">MPTATSSPSRNRLISFPGSLPALACGILMACACGGPTGNSNDLASSTGLPEGFESKIDQVVADYRDLEIFSGVVLVAREGTPFYEKAFGLADRDRNIPNSPTTLFDIGSMNKTFTSVVVKQLAEEGKLNLSDKLVDYIPGWEDPRASDITLLHLLEHRSGFGDYHSRGYFDLPLEERKLGPIVERAKSTQLLFDPGTGDEYSNLGYVILGGVIEKATGRSYFEEVRERIVEPLGMENTYLTNLDRVADRAAKGYLYTPLGVLEENEAVQDLPNPDGGFLSTARDILTFYHSYYYDTLLLSAKTRETDPFFQYIRELPEGRATGAAGGFEGFNSVFLQVISDDLSILVLANMDEPVAERIGSDILALYRGEEPAKPVLPAVQLVRQNYLEHGVDYVKNHFDSLTVNFHPTDPKDLILNQLGYAFLYGADDPDRAVELFRLNTELFPEVANCWDSYGEALRAAGNTEDAMAAYQKALELRPGLESAETALNEMKR</sequence>
<dbReference type="SUPFAM" id="SSF48452">
    <property type="entry name" value="TPR-like"/>
    <property type="match status" value="1"/>
</dbReference>
<protein>
    <submittedName>
        <fullName evidence="4">Beta-lactamase class C family protein</fullName>
    </submittedName>
</protein>
<dbReference type="STRING" id="313596.RB2501_11022"/>
<evidence type="ECO:0000313" key="4">
    <source>
        <dbReference type="EMBL" id="EAR14853.1"/>
    </source>
</evidence>
<keyword evidence="5" id="KW-1185">Reference proteome</keyword>
<dbReference type="InterPro" id="IPR001466">
    <property type="entry name" value="Beta-lactam-related"/>
</dbReference>
<dbReference type="PANTHER" id="PTHR46825:SF9">
    <property type="entry name" value="BETA-LACTAMASE-RELATED DOMAIN-CONTAINING PROTEIN"/>
    <property type="match status" value="1"/>
</dbReference>
<dbReference type="RefSeq" id="WP_015754174.1">
    <property type="nucleotide sequence ID" value="NC_013222.1"/>
</dbReference>
<dbReference type="PROSITE" id="PS50005">
    <property type="entry name" value="TPR"/>
    <property type="match status" value="1"/>
</dbReference>
<dbReference type="EMBL" id="CP001712">
    <property type="protein sequence ID" value="EAR14853.1"/>
    <property type="molecule type" value="Genomic_DNA"/>
</dbReference>
<dbReference type="Gene3D" id="3.40.710.10">
    <property type="entry name" value="DD-peptidase/beta-lactamase superfamily"/>
    <property type="match status" value="1"/>
</dbReference>
<dbReference type="HOGENOM" id="CLU_020027_0_2_10"/>
<feature type="domain" description="Beta-lactamase-related" evidence="3">
    <location>
        <begin position="58"/>
        <end position="353"/>
    </location>
</feature>
<gene>
    <name evidence="4" type="ordered locus">RB2501_11022</name>
</gene>
<dbReference type="SUPFAM" id="SSF56601">
    <property type="entry name" value="beta-lactamase/transpeptidase-like"/>
    <property type="match status" value="1"/>
</dbReference>
<evidence type="ECO:0000256" key="1">
    <source>
        <dbReference type="PROSITE-ProRule" id="PRU00339"/>
    </source>
</evidence>
<dbReference type="InterPro" id="IPR012338">
    <property type="entry name" value="Beta-lactam/transpept-like"/>
</dbReference>
<feature type="chain" id="PRO_5005659549" evidence="2">
    <location>
        <begin position="25"/>
        <end position="493"/>
    </location>
</feature>
<accession>A4CMG1</accession>
<dbReference type="eggNOG" id="COG1680">
    <property type="taxonomic scope" value="Bacteria"/>
</dbReference>
<evidence type="ECO:0000259" key="3">
    <source>
        <dbReference type="Pfam" id="PF00144"/>
    </source>
</evidence>
<dbReference type="InterPro" id="IPR011990">
    <property type="entry name" value="TPR-like_helical_dom_sf"/>
</dbReference>
<evidence type="ECO:0000313" key="5">
    <source>
        <dbReference type="Proteomes" id="UP000009049"/>
    </source>
</evidence>
<name>A4CMG1_ROBBH</name>
<feature type="signal peptide" evidence="2">
    <location>
        <begin position="1"/>
        <end position="24"/>
    </location>
</feature>
<dbReference type="eggNOG" id="COG0457">
    <property type="taxonomic scope" value="Bacteria"/>
</dbReference>
<dbReference type="Proteomes" id="UP000009049">
    <property type="component" value="Chromosome"/>
</dbReference>
<reference evidence="4 5" key="1">
    <citation type="journal article" date="2009" name="J. Bacteriol.">
        <title>Complete genome sequence of Robiginitalea biformata HTCC2501.</title>
        <authorList>
            <person name="Oh H.M."/>
            <person name="Giovannoni S.J."/>
            <person name="Lee K."/>
            <person name="Ferriera S."/>
            <person name="Johnson J."/>
            <person name="Cho J.C."/>
        </authorList>
    </citation>
    <scope>NUCLEOTIDE SEQUENCE [LARGE SCALE GENOMIC DNA]</scope>
    <source>
        <strain evidence="5">ATCC BAA-864 / HTCC2501 / KCTC 12146</strain>
    </source>
</reference>
<dbReference type="InterPro" id="IPR050491">
    <property type="entry name" value="AmpC-like"/>
</dbReference>
<dbReference type="AlphaFoldDB" id="A4CMG1"/>
<keyword evidence="1" id="KW-0802">TPR repeat</keyword>
<keyword evidence="2" id="KW-0732">Signal</keyword>
<dbReference type="PANTHER" id="PTHR46825">
    <property type="entry name" value="D-ALANYL-D-ALANINE-CARBOXYPEPTIDASE/ENDOPEPTIDASE AMPH"/>
    <property type="match status" value="1"/>
</dbReference>
<feature type="repeat" description="TPR" evidence="1">
    <location>
        <begin position="448"/>
        <end position="481"/>
    </location>
</feature>
<evidence type="ECO:0000256" key="2">
    <source>
        <dbReference type="SAM" id="SignalP"/>
    </source>
</evidence>
<organism evidence="4 5">
    <name type="scientific">Robiginitalea biformata (strain ATCC BAA-864 / DSM 15991 / KCTC 12146 / HTCC2501)</name>
    <dbReference type="NCBI Taxonomy" id="313596"/>
    <lineage>
        <taxon>Bacteria</taxon>
        <taxon>Pseudomonadati</taxon>
        <taxon>Bacteroidota</taxon>
        <taxon>Flavobacteriia</taxon>
        <taxon>Flavobacteriales</taxon>
        <taxon>Flavobacteriaceae</taxon>
        <taxon>Robiginitalea</taxon>
    </lineage>
</organism>